<evidence type="ECO:0000256" key="2">
    <source>
        <dbReference type="ARBA" id="ARBA00007532"/>
    </source>
</evidence>
<name>A0ABV2QLR7_9MICO</name>
<accession>A0ABV2QLR7</accession>
<organism evidence="16 17">
    <name type="scientific">Conyzicola nivalis</name>
    <dbReference type="NCBI Taxonomy" id="1477021"/>
    <lineage>
        <taxon>Bacteria</taxon>
        <taxon>Bacillati</taxon>
        <taxon>Actinomycetota</taxon>
        <taxon>Actinomycetes</taxon>
        <taxon>Micrococcales</taxon>
        <taxon>Microbacteriaceae</taxon>
        <taxon>Conyzicola</taxon>
    </lineage>
</organism>
<keyword evidence="7 13" id="KW-0274">FAD</keyword>
<dbReference type="SUPFAM" id="SSF55424">
    <property type="entry name" value="FAD/NAD-linked reductases, dimerisation (C-terminal) domain"/>
    <property type="match status" value="1"/>
</dbReference>
<dbReference type="PANTHER" id="PTHR22912">
    <property type="entry name" value="DISULFIDE OXIDOREDUCTASE"/>
    <property type="match status" value="1"/>
</dbReference>
<dbReference type="EC" id="1.8.1.4" evidence="3 13"/>
<dbReference type="PRINTS" id="PR00411">
    <property type="entry name" value="PNDRDTASEI"/>
</dbReference>
<evidence type="ECO:0000256" key="10">
    <source>
        <dbReference type="ARBA" id="ARBA00023157"/>
    </source>
</evidence>
<gene>
    <name evidence="16" type="ORF">ABIE21_000948</name>
</gene>
<comment type="miscellaneous">
    <text evidence="13">The active site is a redox-active disulfide bond.</text>
</comment>
<proteinExistence type="inferred from homology"/>
<dbReference type="InterPro" id="IPR050151">
    <property type="entry name" value="Class-I_Pyr_Nuc-Dis_Oxidored"/>
</dbReference>
<dbReference type="Gene3D" id="3.30.390.30">
    <property type="match status" value="1"/>
</dbReference>
<comment type="similarity">
    <text evidence="2 13">Belongs to the class-I pyridine nucleotide-disulfide oxidoreductase family.</text>
</comment>
<evidence type="ECO:0000256" key="5">
    <source>
        <dbReference type="ARBA" id="ARBA00022490"/>
    </source>
</evidence>
<dbReference type="PANTHER" id="PTHR22912:SF217">
    <property type="entry name" value="DIHYDROLIPOYL DEHYDROGENASE"/>
    <property type="match status" value="1"/>
</dbReference>
<dbReference type="PIRSF" id="PIRSF000350">
    <property type="entry name" value="Mercury_reductase_MerA"/>
    <property type="match status" value="1"/>
</dbReference>
<evidence type="ECO:0000256" key="11">
    <source>
        <dbReference type="ARBA" id="ARBA00023284"/>
    </source>
</evidence>
<evidence type="ECO:0000256" key="1">
    <source>
        <dbReference type="ARBA" id="ARBA00004496"/>
    </source>
</evidence>
<evidence type="ECO:0000256" key="8">
    <source>
        <dbReference type="ARBA" id="ARBA00023002"/>
    </source>
</evidence>
<dbReference type="InterPro" id="IPR006258">
    <property type="entry name" value="Lipoamide_DH"/>
</dbReference>
<evidence type="ECO:0000313" key="17">
    <source>
        <dbReference type="Proteomes" id="UP001549257"/>
    </source>
</evidence>
<dbReference type="GO" id="GO:0004148">
    <property type="term" value="F:dihydrolipoyl dehydrogenase (NADH) activity"/>
    <property type="evidence" value="ECO:0007669"/>
    <property type="project" value="UniProtKB-EC"/>
</dbReference>
<keyword evidence="9 13" id="KW-0520">NAD</keyword>
<dbReference type="RefSeq" id="WP_354023627.1">
    <property type="nucleotide sequence ID" value="NZ_JBEPSJ010000001.1"/>
</dbReference>
<evidence type="ECO:0000256" key="13">
    <source>
        <dbReference type="RuleBase" id="RU003692"/>
    </source>
</evidence>
<evidence type="ECO:0000259" key="15">
    <source>
        <dbReference type="Pfam" id="PF07992"/>
    </source>
</evidence>
<protein>
    <recommendedName>
        <fullName evidence="4 13">Dihydrolipoyl dehydrogenase</fullName>
        <ecNumber evidence="3 13">1.8.1.4</ecNumber>
    </recommendedName>
</protein>
<evidence type="ECO:0000313" key="16">
    <source>
        <dbReference type="EMBL" id="MET4581458.1"/>
    </source>
</evidence>
<dbReference type="InterPro" id="IPR023753">
    <property type="entry name" value="FAD/NAD-binding_dom"/>
</dbReference>
<dbReference type="SUPFAM" id="SSF51905">
    <property type="entry name" value="FAD/NAD(P)-binding domain"/>
    <property type="match status" value="1"/>
</dbReference>
<dbReference type="Proteomes" id="UP001549257">
    <property type="component" value="Unassembled WGS sequence"/>
</dbReference>
<dbReference type="Gene3D" id="3.50.50.60">
    <property type="entry name" value="FAD/NAD(P)-binding domain"/>
    <property type="match status" value="2"/>
</dbReference>
<evidence type="ECO:0000256" key="4">
    <source>
        <dbReference type="ARBA" id="ARBA00016961"/>
    </source>
</evidence>
<evidence type="ECO:0000256" key="12">
    <source>
        <dbReference type="ARBA" id="ARBA00049187"/>
    </source>
</evidence>
<keyword evidence="5" id="KW-0963">Cytoplasm</keyword>
<evidence type="ECO:0000256" key="9">
    <source>
        <dbReference type="ARBA" id="ARBA00023027"/>
    </source>
</evidence>
<evidence type="ECO:0000256" key="6">
    <source>
        <dbReference type="ARBA" id="ARBA00022630"/>
    </source>
</evidence>
<dbReference type="EMBL" id="JBEPSJ010000001">
    <property type="protein sequence ID" value="MET4581458.1"/>
    <property type="molecule type" value="Genomic_DNA"/>
</dbReference>
<keyword evidence="8 13" id="KW-0560">Oxidoreductase</keyword>
<dbReference type="InterPro" id="IPR001100">
    <property type="entry name" value="Pyr_nuc-diS_OxRdtase"/>
</dbReference>
<feature type="domain" description="Pyridine nucleotide-disulphide oxidoreductase dimerisation" evidence="14">
    <location>
        <begin position="337"/>
        <end position="445"/>
    </location>
</feature>
<evidence type="ECO:0000256" key="7">
    <source>
        <dbReference type="ARBA" id="ARBA00022827"/>
    </source>
</evidence>
<evidence type="ECO:0000256" key="3">
    <source>
        <dbReference type="ARBA" id="ARBA00012608"/>
    </source>
</evidence>
<keyword evidence="6 13" id="KW-0285">Flavoprotein</keyword>
<keyword evidence="10" id="KW-1015">Disulfide bond</keyword>
<dbReference type="InterPro" id="IPR016156">
    <property type="entry name" value="FAD/NAD-linked_Rdtase_dimer_sf"/>
</dbReference>
<feature type="domain" description="FAD/NAD(P)-binding" evidence="15">
    <location>
        <begin position="6"/>
        <end position="317"/>
    </location>
</feature>
<dbReference type="InterPro" id="IPR004099">
    <property type="entry name" value="Pyr_nucl-diS_OxRdtase_dimer"/>
</dbReference>
<dbReference type="Pfam" id="PF02852">
    <property type="entry name" value="Pyr_redox_dim"/>
    <property type="match status" value="1"/>
</dbReference>
<keyword evidence="17" id="KW-1185">Reference proteome</keyword>
<dbReference type="NCBIfam" id="TIGR01350">
    <property type="entry name" value="lipoamide_DH"/>
    <property type="match status" value="1"/>
</dbReference>
<reference evidence="16 17" key="1">
    <citation type="submission" date="2024-06" db="EMBL/GenBank/DDBJ databases">
        <title>Sorghum-associated microbial communities from plants grown in Nebraska, USA.</title>
        <authorList>
            <person name="Schachtman D."/>
        </authorList>
    </citation>
    <scope>NUCLEOTIDE SEQUENCE [LARGE SCALE GENOMIC DNA]</scope>
    <source>
        <strain evidence="16 17">2857</strain>
    </source>
</reference>
<comment type="caution">
    <text evidence="16">The sequence shown here is derived from an EMBL/GenBank/DDBJ whole genome shotgun (WGS) entry which is preliminary data.</text>
</comment>
<comment type="subcellular location">
    <subcellularLocation>
        <location evidence="1">Cytoplasm</location>
    </subcellularLocation>
</comment>
<comment type="cofactor">
    <cofactor evidence="13">
        <name>FAD</name>
        <dbReference type="ChEBI" id="CHEBI:57692"/>
    </cofactor>
    <text evidence="13">Binds 1 FAD per subunit.</text>
</comment>
<sequence>MSEQNFDLVILGGGSGGYAAALRASQLGLSVGLIEKNKLGGTCLHVGCIPTKALLHSAEVADVTRESAKYGVTAEFGGIDITAVTSYREGIVASKYKGLQGLIKARGITVIEGSGRLVSPTTVQVGDDTVTGKNVILATGSYSRSLPGLEIGGRVITSEQALELDFVPKKVIVLGGGVIGVEFSSVWKSWGADVQIVEALPHLVPNEDEAISKQFERAFRKRGINFSLGVRFASVTQNDQGVVVTLEDGQTFEAELLLVAVGRGPSTAGLGYEEAGVTMDRGFVITNERLATSVPGVYAVGDIVPGLQLAHRGFQQGIFVAEEIAGLNPIVIDDLNIPKVTYSDPEVASIGYSEAKAAEKFGADKITAYDYNLAGNGKSHILGTAGSVKVVRVNDGPIVGVHMIGARVGELIGEAQLAVNWEAYPEDIAPLIHAHPTQNEALGEAFLALAGKPLHAI</sequence>
<dbReference type="InterPro" id="IPR012999">
    <property type="entry name" value="Pyr_OxRdtase_I_AS"/>
</dbReference>
<dbReference type="Pfam" id="PF07992">
    <property type="entry name" value="Pyr_redox_2"/>
    <property type="match status" value="1"/>
</dbReference>
<keyword evidence="11 13" id="KW-0676">Redox-active center</keyword>
<evidence type="ECO:0000259" key="14">
    <source>
        <dbReference type="Pfam" id="PF02852"/>
    </source>
</evidence>
<dbReference type="PROSITE" id="PS00076">
    <property type="entry name" value="PYRIDINE_REDOX_1"/>
    <property type="match status" value="1"/>
</dbReference>
<dbReference type="InterPro" id="IPR036188">
    <property type="entry name" value="FAD/NAD-bd_sf"/>
</dbReference>
<comment type="catalytic activity">
    <reaction evidence="12 13">
        <text>N(6)-[(R)-dihydrolipoyl]-L-lysyl-[protein] + NAD(+) = N(6)-[(R)-lipoyl]-L-lysyl-[protein] + NADH + H(+)</text>
        <dbReference type="Rhea" id="RHEA:15045"/>
        <dbReference type="Rhea" id="RHEA-COMP:10474"/>
        <dbReference type="Rhea" id="RHEA-COMP:10475"/>
        <dbReference type="ChEBI" id="CHEBI:15378"/>
        <dbReference type="ChEBI" id="CHEBI:57540"/>
        <dbReference type="ChEBI" id="CHEBI:57945"/>
        <dbReference type="ChEBI" id="CHEBI:83099"/>
        <dbReference type="ChEBI" id="CHEBI:83100"/>
        <dbReference type="EC" id="1.8.1.4"/>
    </reaction>
</comment>
<dbReference type="PRINTS" id="PR00368">
    <property type="entry name" value="FADPNR"/>
</dbReference>